<dbReference type="AlphaFoldDB" id="D9SM65"/>
<dbReference type="HOGENOM" id="CLU_027562_9_2_9"/>
<comment type="similarity">
    <text evidence="2">Belongs to the 'phage' integrase family.</text>
</comment>
<evidence type="ECO:0000256" key="2">
    <source>
        <dbReference type="ARBA" id="ARBA00008857"/>
    </source>
</evidence>
<evidence type="ECO:0000256" key="6">
    <source>
        <dbReference type="PROSITE-ProRule" id="PRU01248"/>
    </source>
</evidence>
<sequence length="276" mass="31953">MTDLDKWIIKMREEDKSINTIESYKGDVIQFMNFIEKEPEEITKEDILKYKEYLALNEMSVKSANRKYISVNSFFSFLQTELEKDVQMRIKKDKIQNQEYLEEMLAKEDFENLVQVASSYNDYRAVAIFNTLFYTGMRISEALQLKTTDISNDVVVIKGKGSKHRNVFIPQKLKSILNTYMIYRLPCKSDALFTGKKGPINRKTVDAIIKKYAAIAGISMTKAHAHNFRHLYCLTLIEKGLTIDTVADLAGHSNINTTRIYTRKTKNQLLDTINDL</sequence>
<feature type="domain" description="Tyr recombinase" evidence="7">
    <location>
        <begin position="91"/>
        <end position="274"/>
    </location>
</feature>
<evidence type="ECO:0000259" key="8">
    <source>
        <dbReference type="PROSITE" id="PS51900"/>
    </source>
</evidence>
<evidence type="ECO:0000313" key="9">
    <source>
        <dbReference type="EMBL" id="ADL51796.1"/>
    </source>
</evidence>
<dbReference type="RefSeq" id="WP_010076985.1">
    <property type="nucleotide sequence ID" value="NC_014393.1"/>
</dbReference>
<keyword evidence="5" id="KW-0233">DNA recombination</keyword>
<dbReference type="InterPro" id="IPR004107">
    <property type="entry name" value="Integrase_SAM-like_N"/>
</dbReference>
<keyword evidence="4 6" id="KW-0238">DNA-binding</keyword>
<evidence type="ECO:0000256" key="5">
    <source>
        <dbReference type="ARBA" id="ARBA00023172"/>
    </source>
</evidence>
<dbReference type="InterPro" id="IPR050090">
    <property type="entry name" value="Tyrosine_recombinase_XerCD"/>
</dbReference>
<dbReference type="PROSITE" id="PS51900">
    <property type="entry name" value="CB"/>
    <property type="match status" value="1"/>
</dbReference>
<dbReference type="eggNOG" id="COG4974">
    <property type="taxonomic scope" value="Bacteria"/>
</dbReference>
<dbReference type="PROSITE" id="PS51898">
    <property type="entry name" value="TYR_RECOMBINASE"/>
    <property type="match status" value="1"/>
</dbReference>
<dbReference type="PANTHER" id="PTHR30349:SF81">
    <property type="entry name" value="TYROSINE RECOMBINASE XERC"/>
    <property type="match status" value="1"/>
</dbReference>
<dbReference type="PANTHER" id="PTHR30349">
    <property type="entry name" value="PHAGE INTEGRASE-RELATED"/>
    <property type="match status" value="1"/>
</dbReference>
<dbReference type="Proteomes" id="UP000002730">
    <property type="component" value="Chromosome"/>
</dbReference>
<evidence type="ECO:0000256" key="1">
    <source>
        <dbReference type="ARBA" id="ARBA00003283"/>
    </source>
</evidence>
<proteinExistence type="inferred from homology"/>
<dbReference type="KEGG" id="ccb:Clocel_2053"/>
<organism evidence="9 10">
    <name type="scientific">Clostridium cellulovorans (strain ATCC 35296 / DSM 3052 / OCM 3 / 743B)</name>
    <dbReference type="NCBI Taxonomy" id="573061"/>
    <lineage>
        <taxon>Bacteria</taxon>
        <taxon>Bacillati</taxon>
        <taxon>Bacillota</taxon>
        <taxon>Clostridia</taxon>
        <taxon>Eubacteriales</taxon>
        <taxon>Clostridiaceae</taxon>
        <taxon>Clostridium</taxon>
    </lineage>
</organism>
<dbReference type="EMBL" id="CP002160">
    <property type="protein sequence ID" value="ADL51796.1"/>
    <property type="molecule type" value="Genomic_DNA"/>
</dbReference>
<dbReference type="Gene3D" id="1.10.150.130">
    <property type="match status" value="1"/>
</dbReference>
<feature type="domain" description="Core-binding (CB)" evidence="8">
    <location>
        <begin position="1"/>
        <end position="79"/>
    </location>
</feature>
<protein>
    <submittedName>
        <fullName evidence="9">Integrase family protein</fullName>
    </submittedName>
</protein>
<dbReference type="Pfam" id="PF00589">
    <property type="entry name" value="Phage_integrase"/>
    <property type="match status" value="1"/>
</dbReference>
<accession>D9SM65</accession>
<dbReference type="GO" id="GO:0015074">
    <property type="term" value="P:DNA integration"/>
    <property type="evidence" value="ECO:0007669"/>
    <property type="project" value="UniProtKB-KW"/>
</dbReference>
<dbReference type="Gene3D" id="1.10.443.10">
    <property type="entry name" value="Intergrase catalytic core"/>
    <property type="match status" value="1"/>
</dbReference>
<keyword evidence="10" id="KW-1185">Reference proteome</keyword>
<gene>
    <name evidence="9" type="ordered locus">Clocel_2053</name>
</gene>
<dbReference type="InterPro" id="IPR013762">
    <property type="entry name" value="Integrase-like_cat_sf"/>
</dbReference>
<dbReference type="OrthoDB" id="9801717at2"/>
<dbReference type="InterPro" id="IPR044068">
    <property type="entry name" value="CB"/>
</dbReference>
<comment type="function">
    <text evidence="1">Site-specific tyrosine recombinase, which acts by catalyzing the cutting and rejoining of the recombining DNA molecules.</text>
</comment>
<dbReference type="SUPFAM" id="SSF56349">
    <property type="entry name" value="DNA breaking-rejoining enzymes"/>
    <property type="match status" value="1"/>
</dbReference>
<evidence type="ECO:0000313" key="10">
    <source>
        <dbReference type="Proteomes" id="UP000002730"/>
    </source>
</evidence>
<dbReference type="InterPro" id="IPR002104">
    <property type="entry name" value="Integrase_catalytic"/>
</dbReference>
<name>D9SM65_CLOC7</name>
<reference evidence="9 10" key="1">
    <citation type="submission" date="2010-08" db="EMBL/GenBank/DDBJ databases">
        <title>Complete sequence of Clostridium cellulovorans 743B.</title>
        <authorList>
            <consortium name="US DOE Joint Genome Institute"/>
            <person name="Lucas S."/>
            <person name="Copeland A."/>
            <person name="Lapidus A."/>
            <person name="Cheng J.-F."/>
            <person name="Bruce D."/>
            <person name="Goodwin L."/>
            <person name="Pitluck S."/>
            <person name="Chertkov O."/>
            <person name="Detter J.C."/>
            <person name="Han C."/>
            <person name="Tapia R."/>
            <person name="Land M."/>
            <person name="Hauser L."/>
            <person name="Chang Y.-J."/>
            <person name="Jeffries C."/>
            <person name="Kyrpides N."/>
            <person name="Ivanova N."/>
            <person name="Mikhailova N."/>
            <person name="Hemme C.L."/>
            <person name="Woyke T."/>
        </authorList>
    </citation>
    <scope>NUCLEOTIDE SEQUENCE [LARGE SCALE GENOMIC DNA]</scope>
    <source>
        <strain evidence="10">ATCC 35296 / DSM 3052 / OCM 3 / 743B</strain>
    </source>
</reference>
<dbReference type="GO" id="GO:0003677">
    <property type="term" value="F:DNA binding"/>
    <property type="evidence" value="ECO:0007669"/>
    <property type="project" value="UniProtKB-UniRule"/>
</dbReference>
<dbReference type="GO" id="GO:0006310">
    <property type="term" value="P:DNA recombination"/>
    <property type="evidence" value="ECO:0007669"/>
    <property type="project" value="UniProtKB-KW"/>
</dbReference>
<dbReference type="STRING" id="573061.Clocel_2053"/>
<dbReference type="InterPro" id="IPR011010">
    <property type="entry name" value="DNA_brk_join_enz"/>
</dbReference>
<keyword evidence="3" id="KW-0229">DNA integration</keyword>
<evidence type="ECO:0000259" key="7">
    <source>
        <dbReference type="PROSITE" id="PS51898"/>
    </source>
</evidence>
<dbReference type="InterPro" id="IPR010998">
    <property type="entry name" value="Integrase_recombinase_N"/>
</dbReference>
<evidence type="ECO:0000256" key="4">
    <source>
        <dbReference type="ARBA" id="ARBA00023125"/>
    </source>
</evidence>
<dbReference type="Pfam" id="PF13495">
    <property type="entry name" value="Phage_int_SAM_4"/>
    <property type="match status" value="1"/>
</dbReference>
<evidence type="ECO:0000256" key="3">
    <source>
        <dbReference type="ARBA" id="ARBA00022908"/>
    </source>
</evidence>